<dbReference type="Pfam" id="PF10604">
    <property type="entry name" value="Polyketide_cyc2"/>
    <property type="match status" value="1"/>
</dbReference>
<sequence>MPSFTLSAHAPTDVTTTFDYVADSSNTPQWFYGIKKFEPMTELTRGLGATFETEVHMGATLKSTVECTEYVENEIFTIESIKGIQNKSRWTFAPSADGGTEIDVEFSYHLGSGIAGAALSRLVEPFVAITVKHTTNSLVAQLS</sequence>
<dbReference type="Proteomes" id="UP000271573">
    <property type="component" value="Chromosome"/>
</dbReference>
<accession>A0A3G9IBX2</accession>
<gene>
    <name evidence="1" type="ORF">Back2_06640</name>
</gene>
<dbReference type="Gene3D" id="3.30.530.20">
    <property type="match status" value="1"/>
</dbReference>
<evidence type="ECO:0000313" key="2">
    <source>
        <dbReference type="Proteomes" id="UP000271573"/>
    </source>
</evidence>
<organism evidence="1 2">
    <name type="scientific">Nocardioides baekrokdamisoli</name>
    <dbReference type="NCBI Taxonomy" id="1804624"/>
    <lineage>
        <taxon>Bacteria</taxon>
        <taxon>Bacillati</taxon>
        <taxon>Actinomycetota</taxon>
        <taxon>Actinomycetes</taxon>
        <taxon>Propionibacteriales</taxon>
        <taxon>Nocardioidaceae</taxon>
        <taxon>Nocardioides</taxon>
    </lineage>
</organism>
<name>A0A3G9IBX2_9ACTN</name>
<dbReference type="SUPFAM" id="SSF55961">
    <property type="entry name" value="Bet v1-like"/>
    <property type="match status" value="1"/>
</dbReference>
<dbReference type="EMBL" id="AP019307">
    <property type="protein sequence ID" value="BBH16377.1"/>
    <property type="molecule type" value="Genomic_DNA"/>
</dbReference>
<proteinExistence type="predicted"/>
<evidence type="ECO:0000313" key="1">
    <source>
        <dbReference type="EMBL" id="BBH16377.1"/>
    </source>
</evidence>
<dbReference type="RefSeq" id="WP_164512455.1">
    <property type="nucleotide sequence ID" value="NZ_AP019307.1"/>
</dbReference>
<reference evidence="1 2" key="1">
    <citation type="submission" date="2018-11" db="EMBL/GenBank/DDBJ databases">
        <title>Complete genome sequence of Nocardioides baekrokdamisoli strain KCTC 39748.</title>
        <authorList>
            <person name="Kang S.W."/>
            <person name="Lee K.C."/>
            <person name="Kim K.K."/>
            <person name="Kim J.S."/>
            <person name="Kim D.S."/>
            <person name="Ko S.H."/>
            <person name="Yang S.H."/>
            <person name="Shin Y.K."/>
            <person name="Lee J.S."/>
        </authorList>
    </citation>
    <scope>NUCLEOTIDE SEQUENCE [LARGE SCALE GENOMIC DNA]</scope>
    <source>
        <strain evidence="1 2">KCTC 39748</strain>
    </source>
</reference>
<evidence type="ECO:0008006" key="3">
    <source>
        <dbReference type="Google" id="ProtNLM"/>
    </source>
</evidence>
<dbReference type="InterPro" id="IPR019587">
    <property type="entry name" value="Polyketide_cyclase/dehydratase"/>
</dbReference>
<dbReference type="InterPro" id="IPR023393">
    <property type="entry name" value="START-like_dom_sf"/>
</dbReference>
<dbReference type="AlphaFoldDB" id="A0A3G9IBX2"/>
<dbReference type="KEGG" id="nbe:Back2_06640"/>
<dbReference type="CDD" id="cd07812">
    <property type="entry name" value="SRPBCC"/>
    <property type="match status" value="1"/>
</dbReference>
<keyword evidence="2" id="KW-1185">Reference proteome</keyword>
<protein>
    <recommendedName>
        <fullName evidence="3">Polyketide cyclase</fullName>
    </recommendedName>
</protein>